<feature type="transmembrane region" description="Helical" evidence="1">
    <location>
        <begin position="394"/>
        <end position="415"/>
    </location>
</feature>
<evidence type="ECO:0000256" key="1">
    <source>
        <dbReference type="SAM" id="Phobius"/>
    </source>
</evidence>
<feature type="transmembrane region" description="Helical" evidence="1">
    <location>
        <begin position="182"/>
        <end position="207"/>
    </location>
</feature>
<feature type="transmembrane region" description="Helical" evidence="1">
    <location>
        <begin position="328"/>
        <end position="347"/>
    </location>
</feature>
<feature type="transmembrane region" description="Helical" evidence="1">
    <location>
        <begin position="123"/>
        <end position="143"/>
    </location>
</feature>
<organism evidence="2 3">
    <name type="scientific">Thermalbibacter longus</name>
    <dbReference type="NCBI Taxonomy" id="2951981"/>
    <lineage>
        <taxon>Bacteria</taxon>
        <taxon>Pseudomonadati</taxon>
        <taxon>Thermomicrobiota</taxon>
        <taxon>Thermomicrobia</taxon>
        <taxon>Thermomicrobiales</taxon>
        <taxon>Thermomicrobiaceae</taxon>
        <taxon>Thermalbibacter</taxon>
    </lineage>
</organism>
<feature type="transmembrane region" description="Helical" evidence="1">
    <location>
        <begin position="359"/>
        <end position="387"/>
    </location>
</feature>
<comment type="caution">
    <text evidence="2">The sequence shown here is derived from an EMBL/GenBank/DDBJ whole genome shotgun (WGS) entry which is preliminary data.</text>
</comment>
<feature type="transmembrane region" description="Helical" evidence="1">
    <location>
        <begin position="294"/>
        <end position="316"/>
    </location>
</feature>
<dbReference type="AlphaFoldDB" id="A0AA42B9J5"/>
<keyword evidence="1" id="KW-0472">Membrane</keyword>
<feature type="transmembrane region" description="Helical" evidence="1">
    <location>
        <begin position="427"/>
        <end position="445"/>
    </location>
</feature>
<feature type="transmembrane region" description="Helical" evidence="1">
    <location>
        <begin position="219"/>
        <end position="243"/>
    </location>
</feature>
<reference evidence="2" key="1">
    <citation type="submission" date="2022-06" db="EMBL/GenBank/DDBJ databases">
        <title>CFH 74404 Thermomicrobiaceae sp.</title>
        <authorList>
            <person name="Ming H."/>
            <person name="Li W.-J."/>
            <person name="Zhao Z."/>
        </authorList>
    </citation>
    <scope>NUCLEOTIDE SEQUENCE</scope>
    <source>
        <strain evidence="2">CFH 74404</strain>
    </source>
</reference>
<keyword evidence="1" id="KW-0812">Transmembrane</keyword>
<protein>
    <recommendedName>
        <fullName evidence="4">DUF2029 domain-containing protein</fullName>
    </recommendedName>
</protein>
<feature type="transmembrane region" description="Helical" evidence="1">
    <location>
        <begin position="15"/>
        <end position="36"/>
    </location>
</feature>
<accession>A0AA42B9J5</accession>
<dbReference type="RefSeq" id="WP_284056491.1">
    <property type="nucleotide sequence ID" value="NZ_JAMSLR010000003.1"/>
</dbReference>
<evidence type="ECO:0000313" key="2">
    <source>
        <dbReference type="EMBL" id="MCM8748711.1"/>
    </source>
</evidence>
<keyword evidence="1" id="KW-1133">Transmembrane helix</keyword>
<evidence type="ECO:0000313" key="3">
    <source>
        <dbReference type="Proteomes" id="UP001165306"/>
    </source>
</evidence>
<feature type="transmembrane region" description="Helical" evidence="1">
    <location>
        <begin position="48"/>
        <end position="71"/>
    </location>
</feature>
<dbReference type="EMBL" id="JAMSLR010000003">
    <property type="protein sequence ID" value="MCM8748711.1"/>
    <property type="molecule type" value="Genomic_DNA"/>
</dbReference>
<dbReference type="Proteomes" id="UP001165306">
    <property type="component" value="Unassembled WGS sequence"/>
</dbReference>
<feature type="transmembrane region" description="Helical" evidence="1">
    <location>
        <begin position="255"/>
        <end position="274"/>
    </location>
</feature>
<keyword evidence="3" id="KW-1185">Reference proteome</keyword>
<gene>
    <name evidence="2" type="ORF">NET02_06095</name>
</gene>
<sequence>MTTLTAGRIAWNRNAVSPALVGFIWIVAVTSVYFALDLGRPDRRLRPATIVLLALAVRLLPAVVLPSGAVFDMESYRIVADLVRAGQDVYTHPDAEGRHPYLPFQMYGMALARWLALSFDLPFSLLVKLPAILADAAIAGLLYQASRKLWSAQELPARSSVWGLASADPATLVASLYALHPIALYVAAYHGQFDALPLLCALLAWYWLQFHGAAASGQLAAGLLLGLGVLDKTWPAVFLPLFLLHLPGLAARVRLAAGTALPVAAGLIVYLAFWPGSLRDILGTVLGYRAVTGWWGYTAVLNLLKAAAGQSSLAWLRPLEPESLFALASRYGTYATLAALGLFYLTLGRSRDLLDGMLTVILLLFTVTAGFGVQYLSWLVPLALVAFQLGPLRWYTGMAVLLLEGTYLMSLMRGWLPGALSPLGEQVFIWLLTLPVWLVTIAWLGDQLFRPRRTAEAEVDPPASALPA</sequence>
<proteinExistence type="predicted"/>
<name>A0AA42B9J5_9BACT</name>
<evidence type="ECO:0008006" key="4">
    <source>
        <dbReference type="Google" id="ProtNLM"/>
    </source>
</evidence>